<dbReference type="InterPro" id="IPR000834">
    <property type="entry name" value="Peptidase_M14"/>
</dbReference>
<accession>A0AAV1JPS6</accession>
<dbReference type="AlphaFoldDB" id="A0AAV1JPS6"/>
<keyword evidence="6" id="KW-1185">Reference proteome</keyword>
<evidence type="ECO:0000313" key="6">
    <source>
        <dbReference type="Proteomes" id="UP001497472"/>
    </source>
</evidence>
<comment type="similarity">
    <text evidence="2 3">Belongs to the peptidase M14 family.</text>
</comment>
<dbReference type="Proteomes" id="UP001497472">
    <property type="component" value="Unassembled WGS sequence"/>
</dbReference>
<evidence type="ECO:0000259" key="4">
    <source>
        <dbReference type="PROSITE" id="PS52035"/>
    </source>
</evidence>
<dbReference type="GO" id="GO:0004181">
    <property type="term" value="F:metallocarboxypeptidase activity"/>
    <property type="evidence" value="ECO:0007669"/>
    <property type="project" value="InterPro"/>
</dbReference>
<gene>
    <name evidence="5" type="ORF">LNINA_LOCUS10621</name>
</gene>
<proteinExistence type="inferred from homology"/>
<dbReference type="PANTHER" id="PTHR11705:SF91">
    <property type="entry name" value="FI01817P-RELATED"/>
    <property type="match status" value="1"/>
</dbReference>
<dbReference type="GO" id="GO:0005615">
    <property type="term" value="C:extracellular space"/>
    <property type="evidence" value="ECO:0007669"/>
    <property type="project" value="TreeGrafter"/>
</dbReference>
<dbReference type="SMART" id="SM00631">
    <property type="entry name" value="Zn_pept"/>
    <property type="match status" value="1"/>
</dbReference>
<name>A0AAV1JPS6_9NEOP</name>
<organism evidence="5 6">
    <name type="scientific">Leptosia nina</name>
    <dbReference type="NCBI Taxonomy" id="320188"/>
    <lineage>
        <taxon>Eukaryota</taxon>
        <taxon>Metazoa</taxon>
        <taxon>Ecdysozoa</taxon>
        <taxon>Arthropoda</taxon>
        <taxon>Hexapoda</taxon>
        <taxon>Insecta</taxon>
        <taxon>Pterygota</taxon>
        <taxon>Neoptera</taxon>
        <taxon>Endopterygota</taxon>
        <taxon>Lepidoptera</taxon>
        <taxon>Glossata</taxon>
        <taxon>Ditrysia</taxon>
        <taxon>Papilionoidea</taxon>
        <taxon>Pieridae</taxon>
        <taxon>Pierinae</taxon>
        <taxon>Leptosia</taxon>
    </lineage>
</organism>
<comment type="caution">
    <text evidence="3">Lacks conserved residue(s) required for the propagation of feature annotation.</text>
</comment>
<dbReference type="GO" id="GO:0006508">
    <property type="term" value="P:proteolysis"/>
    <property type="evidence" value="ECO:0007669"/>
    <property type="project" value="InterPro"/>
</dbReference>
<reference evidence="5 6" key="1">
    <citation type="submission" date="2023-11" db="EMBL/GenBank/DDBJ databases">
        <authorList>
            <person name="Okamura Y."/>
        </authorList>
    </citation>
    <scope>NUCLEOTIDE SEQUENCE [LARGE SCALE GENOMIC DNA]</scope>
</reference>
<protein>
    <recommendedName>
        <fullName evidence="4">Peptidase M14 domain-containing protein</fullName>
    </recommendedName>
</protein>
<dbReference type="PANTHER" id="PTHR11705">
    <property type="entry name" value="PROTEASE FAMILY M14 CARBOXYPEPTIDASE A,B"/>
    <property type="match status" value="1"/>
</dbReference>
<dbReference type="Gene3D" id="3.40.630.10">
    <property type="entry name" value="Zn peptidases"/>
    <property type="match status" value="1"/>
</dbReference>
<evidence type="ECO:0000256" key="2">
    <source>
        <dbReference type="ARBA" id="ARBA00005988"/>
    </source>
</evidence>
<evidence type="ECO:0000313" key="5">
    <source>
        <dbReference type="EMBL" id="CAK1551488.1"/>
    </source>
</evidence>
<sequence>MLEKLLDVEEDACVENVAIGASTITVFLKALKQFCGDVIEVHSNYTTHENRVLYEVILNSSNEVERQSKPKIMLEAGQQAGSQPVMLALYVIEQLVACEEYSDMIEKVTWVILPCTNPDGQEYMRCNREPWYKNLKPLEENQSFGVDISRNFDDSWNACSLPDNIFSHDYRGPTAASENETQFISDAIEKHKQDLKAYVSLRRDGHAILYPFASKSITTEALERATSVAGEIAAKVNQRSGGIQSFLNTSIHDMNGDARCGHSVDYAYNKHGIPFTYEMRVFPETTNRIMSKFQTLPKGYEGVLRNGYFSGIRELFNIIASDKT</sequence>
<dbReference type="EMBL" id="CAVLEF010000130">
    <property type="protein sequence ID" value="CAK1551488.1"/>
    <property type="molecule type" value="Genomic_DNA"/>
</dbReference>
<dbReference type="GO" id="GO:0008270">
    <property type="term" value="F:zinc ion binding"/>
    <property type="evidence" value="ECO:0007669"/>
    <property type="project" value="InterPro"/>
</dbReference>
<comment type="caution">
    <text evidence="5">The sequence shown here is derived from an EMBL/GenBank/DDBJ whole genome shotgun (WGS) entry which is preliminary data.</text>
</comment>
<comment type="cofactor">
    <cofactor evidence="1">
        <name>Zn(2+)</name>
        <dbReference type="ChEBI" id="CHEBI:29105"/>
    </cofactor>
</comment>
<dbReference type="PROSITE" id="PS52035">
    <property type="entry name" value="PEPTIDASE_M14"/>
    <property type="match status" value="1"/>
</dbReference>
<evidence type="ECO:0000256" key="3">
    <source>
        <dbReference type="PROSITE-ProRule" id="PRU01379"/>
    </source>
</evidence>
<evidence type="ECO:0000256" key="1">
    <source>
        <dbReference type="ARBA" id="ARBA00001947"/>
    </source>
</evidence>
<dbReference type="Pfam" id="PF00246">
    <property type="entry name" value="Peptidase_M14"/>
    <property type="match status" value="1"/>
</dbReference>
<feature type="domain" description="Peptidase M14" evidence="4">
    <location>
        <begin position="17"/>
        <end position="300"/>
    </location>
</feature>
<dbReference type="SUPFAM" id="SSF53187">
    <property type="entry name" value="Zn-dependent exopeptidases"/>
    <property type="match status" value="1"/>
</dbReference>